<evidence type="ECO:0000256" key="1">
    <source>
        <dbReference type="ARBA" id="ARBA00004651"/>
    </source>
</evidence>
<dbReference type="GO" id="GO:0005886">
    <property type="term" value="C:plasma membrane"/>
    <property type="evidence" value="ECO:0007669"/>
    <property type="project" value="UniProtKB-SubCell"/>
</dbReference>
<feature type="transmembrane region" description="Helical" evidence="6">
    <location>
        <begin position="173"/>
        <end position="191"/>
    </location>
</feature>
<keyword evidence="2" id="KW-1003">Cell membrane</keyword>
<dbReference type="InterPro" id="IPR050448">
    <property type="entry name" value="OpgB/LTA_synthase_biosynth"/>
</dbReference>
<feature type="transmembrane region" description="Helical" evidence="6">
    <location>
        <begin position="142"/>
        <end position="161"/>
    </location>
</feature>
<evidence type="ECO:0000313" key="8">
    <source>
        <dbReference type="EMBL" id="SMD44339.1"/>
    </source>
</evidence>
<dbReference type="CDD" id="cd16015">
    <property type="entry name" value="LTA_synthase"/>
    <property type="match status" value="1"/>
</dbReference>
<reference evidence="9" key="1">
    <citation type="submission" date="2017-04" db="EMBL/GenBank/DDBJ databases">
        <authorList>
            <person name="Varghese N."/>
            <person name="Submissions S."/>
        </authorList>
    </citation>
    <scope>NUCLEOTIDE SEQUENCE [LARGE SCALE GENOMIC DNA]</scope>
    <source>
        <strain evidence="9">DSM 16537</strain>
    </source>
</reference>
<dbReference type="InterPro" id="IPR000917">
    <property type="entry name" value="Sulfatase_N"/>
</dbReference>
<dbReference type="SUPFAM" id="SSF53649">
    <property type="entry name" value="Alkaline phosphatase-like"/>
    <property type="match status" value="1"/>
</dbReference>
<name>A0A1W2H653_9BACT</name>
<feature type="domain" description="Sulfatase N-terminal" evidence="7">
    <location>
        <begin position="276"/>
        <end position="567"/>
    </location>
</feature>
<dbReference type="Proteomes" id="UP000192333">
    <property type="component" value="Chromosome I"/>
</dbReference>
<keyword evidence="4 6" id="KW-1133">Transmembrane helix</keyword>
<feature type="transmembrane region" description="Helical" evidence="6">
    <location>
        <begin position="59"/>
        <end position="81"/>
    </location>
</feature>
<accession>A0A1W2H653</accession>
<protein>
    <submittedName>
        <fullName evidence="8">Uncharacterized sulfatase</fullName>
    </submittedName>
</protein>
<dbReference type="PANTHER" id="PTHR47371">
    <property type="entry name" value="LIPOTEICHOIC ACID SYNTHASE"/>
    <property type="match status" value="1"/>
</dbReference>
<dbReference type="Pfam" id="PF00884">
    <property type="entry name" value="Sulfatase"/>
    <property type="match status" value="1"/>
</dbReference>
<organism evidence="8 9">
    <name type="scientific">Aquiflexum balticum DSM 16537</name>
    <dbReference type="NCBI Taxonomy" id="758820"/>
    <lineage>
        <taxon>Bacteria</taxon>
        <taxon>Pseudomonadati</taxon>
        <taxon>Bacteroidota</taxon>
        <taxon>Cytophagia</taxon>
        <taxon>Cytophagales</taxon>
        <taxon>Cyclobacteriaceae</taxon>
        <taxon>Aquiflexum</taxon>
    </lineage>
</organism>
<comment type="subcellular location">
    <subcellularLocation>
        <location evidence="1">Cell membrane</location>
        <topology evidence="1">Multi-pass membrane protein</topology>
    </subcellularLocation>
</comment>
<dbReference type="Gene3D" id="3.40.720.10">
    <property type="entry name" value="Alkaline Phosphatase, subunit A"/>
    <property type="match status" value="1"/>
</dbReference>
<dbReference type="EMBL" id="LT838813">
    <property type="protein sequence ID" value="SMD44339.1"/>
    <property type="molecule type" value="Genomic_DNA"/>
</dbReference>
<dbReference type="AlphaFoldDB" id="A0A1W2H653"/>
<dbReference type="STRING" id="758820.SAMN00777080_2959"/>
<feature type="transmembrane region" description="Helical" evidence="6">
    <location>
        <begin position="93"/>
        <end position="113"/>
    </location>
</feature>
<evidence type="ECO:0000256" key="2">
    <source>
        <dbReference type="ARBA" id="ARBA00022475"/>
    </source>
</evidence>
<keyword evidence="3 6" id="KW-0812">Transmembrane</keyword>
<evidence type="ECO:0000256" key="3">
    <source>
        <dbReference type="ARBA" id="ARBA00022692"/>
    </source>
</evidence>
<evidence type="ECO:0000256" key="4">
    <source>
        <dbReference type="ARBA" id="ARBA00022989"/>
    </source>
</evidence>
<proteinExistence type="predicted"/>
<dbReference type="InterPro" id="IPR017850">
    <property type="entry name" value="Alkaline_phosphatase_core_sf"/>
</dbReference>
<evidence type="ECO:0000313" key="9">
    <source>
        <dbReference type="Proteomes" id="UP000192333"/>
    </source>
</evidence>
<keyword evidence="9" id="KW-1185">Reference proteome</keyword>
<evidence type="ECO:0000256" key="5">
    <source>
        <dbReference type="ARBA" id="ARBA00023136"/>
    </source>
</evidence>
<dbReference type="PANTHER" id="PTHR47371:SF3">
    <property type="entry name" value="PHOSPHOGLYCEROL TRANSFERASE I"/>
    <property type="match status" value="1"/>
</dbReference>
<keyword evidence="5 6" id="KW-0472">Membrane</keyword>
<gene>
    <name evidence="8" type="ORF">SAMN00777080_2959</name>
</gene>
<feature type="transmembrane region" description="Helical" evidence="6">
    <location>
        <begin position="20"/>
        <end position="39"/>
    </location>
</feature>
<sequence>MSTQESISSDLILNLKKSFVKFWQIGVPFILCLLLLRFLEIRTVFSMHDLSFNKSEIMLMGTVYDLLWVFYILGFLLIIYLPLGLKFQKFSQILLIFSTTILTLLQGGLFFYFTKMLLPLGEDLYAYSVDDVLATVKASGELNIVNIGASLFLFAAVYYILSLGKHIPLTFNFSAGLTMICYAFIITYNFLPEKELKERPELEKNLIANKSFYFYNQSYNYFTNKDYIYFDFFLSPPSKTNLLVQKNFVEPNYPFLHENNYPDVLSPYFSNFDSIPDLVFVIVEGLGKAYSGEDAYLGSFTPFLDSLSNHSLYWKNGLSTTGRTFGVLTGIFGSLPFAQNGFMEQAPEYPLHLSLFSILKHNGYFTNYHIGADKNFDNVGSFLEYQKVDRILDMSSFDADFEETPSKSGFSWGYPDKAMFENGMRKIPREMRQAQLSVFQTQTSHDPFLIPDEQRYFDLFETYISKTLRANPMEVANYRKYQSMYASILYVDEAIKEFFEEYKKMPKYENTIFIITGDHRLPEIPLATTIDRFHVPIMIFSEKLQRPKRIHGITTHFEITPTLLGFLKSHYELDLPSMTAWKGYVMDTSSVFQSNISNPLMRNKNQLIDYLSNEYVLSDNQLYRLYDNMGMEPITDIKLKEKLSREFENYRNSNRYATENNRIIPDSLKVYLPLK</sequence>
<dbReference type="OrthoDB" id="9777768at2"/>
<evidence type="ECO:0000256" key="6">
    <source>
        <dbReference type="SAM" id="Phobius"/>
    </source>
</evidence>
<evidence type="ECO:0000259" key="7">
    <source>
        <dbReference type="Pfam" id="PF00884"/>
    </source>
</evidence>